<organism evidence="2 3">
    <name type="scientific">Pisolithus microcarpus 441</name>
    <dbReference type="NCBI Taxonomy" id="765257"/>
    <lineage>
        <taxon>Eukaryota</taxon>
        <taxon>Fungi</taxon>
        <taxon>Dikarya</taxon>
        <taxon>Basidiomycota</taxon>
        <taxon>Agaricomycotina</taxon>
        <taxon>Agaricomycetes</taxon>
        <taxon>Agaricomycetidae</taxon>
        <taxon>Boletales</taxon>
        <taxon>Sclerodermatineae</taxon>
        <taxon>Pisolithaceae</taxon>
        <taxon>Pisolithus</taxon>
    </lineage>
</organism>
<sequence length="453" mass="50603">MPPLRRDLRHSAHLQLKSRIAMLPSGGGRGYPQYSFIPQPDLQMATSKPKTRTTTAPPMEPTSHPPMVRSQGKQARKCHQEPQEGSGSTEAIHWEPYPQLTRDLLSWILRHPADHAVLFNKMMDQNVQGKPHSWRKKDINAVIADAIFRQDRQYGESYASHPAKFALKNKYRQHVSRFKSTGEGINPNNPNYRNLHKQVLTEFPFWEECDQLWHGNPTYDVRVFNATPGANRTGDFLTIIKSGSTTAPPACDRTQDQDQGDVVEYPGSSTNADWDPDLNIPMDASEQEEEEEGEIDEGWEGEWNVVSVLECRDDFMPVDEQPQMLGNHLPSQQEPGNSTNTVLPPGKPLSAMHHHTASSDSRSAFCVAPYPRPLASTTSTMTTSSTPSSSAWHAGVVSESSRTSLTKGKNVLAHMKADLNGQLTGLNEASQDQCLLRATLKYEHKVAKTQAYM</sequence>
<evidence type="ECO:0000256" key="1">
    <source>
        <dbReference type="SAM" id="MobiDB-lite"/>
    </source>
</evidence>
<name>A0A0C9XY41_9AGAM</name>
<dbReference type="Proteomes" id="UP000054018">
    <property type="component" value="Unassembled WGS sequence"/>
</dbReference>
<proteinExistence type="predicted"/>
<evidence type="ECO:0000313" key="2">
    <source>
        <dbReference type="EMBL" id="KIK17410.1"/>
    </source>
</evidence>
<dbReference type="AlphaFoldDB" id="A0A0C9XY41"/>
<reference evidence="2 3" key="1">
    <citation type="submission" date="2014-04" db="EMBL/GenBank/DDBJ databases">
        <authorList>
            <consortium name="DOE Joint Genome Institute"/>
            <person name="Kuo A."/>
            <person name="Kohler A."/>
            <person name="Costa M.D."/>
            <person name="Nagy L.G."/>
            <person name="Floudas D."/>
            <person name="Copeland A."/>
            <person name="Barry K.W."/>
            <person name="Cichocki N."/>
            <person name="Veneault-Fourrey C."/>
            <person name="LaButti K."/>
            <person name="Lindquist E.A."/>
            <person name="Lipzen A."/>
            <person name="Lundell T."/>
            <person name="Morin E."/>
            <person name="Murat C."/>
            <person name="Sun H."/>
            <person name="Tunlid A."/>
            <person name="Henrissat B."/>
            <person name="Grigoriev I.V."/>
            <person name="Hibbett D.S."/>
            <person name="Martin F."/>
            <person name="Nordberg H.P."/>
            <person name="Cantor M.N."/>
            <person name="Hua S.X."/>
        </authorList>
    </citation>
    <scope>NUCLEOTIDE SEQUENCE [LARGE SCALE GENOMIC DNA]</scope>
    <source>
        <strain evidence="2 3">441</strain>
    </source>
</reference>
<feature type="compositionally biased region" description="Polar residues" evidence="1">
    <location>
        <begin position="45"/>
        <end position="56"/>
    </location>
</feature>
<accession>A0A0C9XY41</accession>
<dbReference type="OrthoDB" id="2693027at2759"/>
<gene>
    <name evidence="2" type="ORF">PISMIDRAFT_15141</name>
</gene>
<dbReference type="EMBL" id="KN833829">
    <property type="protein sequence ID" value="KIK17410.1"/>
    <property type="molecule type" value="Genomic_DNA"/>
</dbReference>
<reference evidence="3" key="2">
    <citation type="submission" date="2015-01" db="EMBL/GenBank/DDBJ databases">
        <title>Evolutionary Origins and Diversification of the Mycorrhizal Mutualists.</title>
        <authorList>
            <consortium name="DOE Joint Genome Institute"/>
            <consortium name="Mycorrhizal Genomics Consortium"/>
            <person name="Kohler A."/>
            <person name="Kuo A."/>
            <person name="Nagy L.G."/>
            <person name="Floudas D."/>
            <person name="Copeland A."/>
            <person name="Barry K.W."/>
            <person name="Cichocki N."/>
            <person name="Veneault-Fourrey C."/>
            <person name="LaButti K."/>
            <person name="Lindquist E.A."/>
            <person name="Lipzen A."/>
            <person name="Lundell T."/>
            <person name="Morin E."/>
            <person name="Murat C."/>
            <person name="Riley R."/>
            <person name="Ohm R."/>
            <person name="Sun H."/>
            <person name="Tunlid A."/>
            <person name="Henrissat B."/>
            <person name="Grigoriev I.V."/>
            <person name="Hibbett D.S."/>
            <person name="Martin F."/>
        </authorList>
    </citation>
    <scope>NUCLEOTIDE SEQUENCE [LARGE SCALE GENOMIC DNA]</scope>
    <source>
        <strain evidence="3">441</strain>
    </source>
</reference>
<evidence type="ECO:0000313" key="3">
    <source>
        <dbReference type="Proteomes" id="UP000054018"/>
    </source>
</evidence>
<feature type="region of interest" description="Disordered" evidence="1">
    <location>
        <begin position="45"/>
        <end position="91"/>
    </location>
</feature>
<protein>
    <submittedName>
        <fullName evidence="2">Uncharacterized protein</fullName>
    </submittedName>
</protein>
<feature type="compositionally biased region" description="Polar residues" evidence="1">
    <location>
        <begin position="329"/>
        <end position="342"/>
    </location>
</feature>
<dbReference type="HOGENOM" id="CLU_041175_5_0_1"/>
<keyword evidence="3" id="KW-1185">Reference proteome</keyword>
<feature type="region of interest" description="Disordered" evidence="1">
    <location>
        <begin position="327"/>
        <end position="355"/>
    </location>
</feature>